<keyword evidence="16" id="KW-1185">Reference proteome</keyword>
<evidence type="ECO:0000256" key="9">
    <source>
        <dbReference type="ARBA" id="ARBA00022798"/>
    </source>
</evidence>
<dbReference type="PANTHER" id="PTHR12317">
    <property type="entry name" value="DIACYLGLYCEROL O-ACYLTRANSFERASE"/>
    <property type="match status" value="1"/>
</dbReference>
<evidence type="ECO:0000256" key="7">
    <source>
        <dbReference type="ARBA" id="ARBA00022679"/>
    </source>
</evidence>
<comment type="pathway">
    <text evidence="2">Glycerolipid metabolism; triacylglycerol biosynthesis.</text>
</comment>
<evidence type="ECO:0000256" key="4">
    <source>
        <dbReference type="ARBA" id="ARBA00005420"/>
    </source>
</evidence>
<evidence type="ECO:0000256" key="3">
    <source>
        <dbReference type="ARBA" id="ARBA00005189"/>
    </source>
</evidence>
<dbReference type="GO" id="GO:0004144">
    <property type="term" value="F:diacylglycerol O-acyltransferase activity"/>
    <property type="evidence" value="ECO:0007669"/>
    <property type="project" value="UniProtKB-EC"/>
</dbReference>
<evidence type="ECO:0000256" key="5">
    <source>
        <dbReference type="ARBA" id="ARBA00013244"/>
    </source>
</evidence>
<keyword evidence="9" id="KW-0319">Glycerol metabolism</keyword>
<evidence type="ECO:0000256" key="12">
    <source>
        <dbReference type="ARBA" id="ARBA00023098"/>
    </source>
</evidence>
<keyword evidence="12" id="KW-0443">Lipid metabolism</keyword>
<accession>A0A2G9U0V2</accession>
<dbReference type="EMBL" id="KZ351021">
    <property type="protein sequence ID" value="PIO63332.1"/>
    <property type="molecule type" value="Genomic_DNA"/>
</dbReference>
<dbReference type="Proteomes" id="UP000230423">
    <property type="component" value="Unassembled WGS sequence"/>
</dbReference>
<evidence type="ECO:0000256" key="8">
    <source>
        <dbReference type="ARBA" id="ARBA00022692"/>
    </source>
</evidence>
<evidence type="ECO:0000256" key="6">
    <source>
        <dbReference type="ARBA" id="ARBA00022516"/>
    </source>
</evidence>
<keyword evidence="13" id="KW-0472">Membrane</keyword>
<comment type="similarity">
    <text evidence="4">Belongs to the diacylglycerol acyltransferase family.</text>
</comment>
<gene>
    <name evidence="15" type="ORF">TELCIR_15069</name>
</gene>
<name>A0A2G9U0V2_TELCI</name>
<sequence>MTFRRPETLCDQADLLRGVDQPSQRNLARLRNPLPPVASITKMVEKPVLVELNFGYLPYRKPIDTVVGAPIPVEKVANPTQERIDELHELYMEKLNDLFEEHKQRFGVAPETKLVIQ</sequence>
<keyword evidence="11" id="KW-1133">Transmembrane helix</keyword>
<evidence type="ECO:0000256" key="1">
    <source>
        <dbReference type="ARBA" id="ARBA00004477"/>
    </source>
</evidence>
<keyword evidence="6" id="KW-0444">Lipid biosynthesis</keyword>
<evidence type="ECO:0000313" key="15">
    <source>
        <dbReference type="EMBL" id="PIO63332.1"/>
    </source>
</evidence>
<comment type="pathway">
    <text evidence="3">Lipid metabolism.</text>
</comment>
<evidence type="ECO:0000256" key="11">
    <source>
        <dbReference type="ARBA" id="ARBA00022989"/>
    </source>
</evidence>
<keyword evidence="7 15" id="KW-0808">Transferase</keyword>
<keyword evidence="10" id="KW-0256">Endoplasmic reticulum</keyword>
<evidence type="ECO:0000256" key="14">
    <source>
        <dbReference type="ARBA" id="ARBA00023315"/>
    </source>
</evidence>
<dbReference type="OrthoDB" id="264532at2759"/>
<keyword evidence="8" id="KW-0812">Transmembrane</keyword>
<dbReference type="GO" id="GO:0006071">
    <property type="term" value="P:glycerol metabolic process"/>
    <property type="evidence" value="ECO:0007669"/>
    <property type="project" value="UniProtKB-KW"/>
</dbReference>
<dbReference type="AlphaFoldDB" id="A0A2G9U0V2"/>
<dbReference type="PANTHER" id="PTHR12317:SF0">
    <property type="entry name" value="ACYLTRANSFERASE"/>
    <property type="match status" value="1"/>
</dbReference>
<organism evidence="15 16">
    <name type="scientific">Teladorsagia circumcincta</name>
    <name type="common">Brown stomach worm</name>
    <name type="synonym">Ostertagia circumcincta</name>
    <dbReference type="NCBI Taxonomy" id="45464"/>
    <lineage>
        <taxon>Eukaryota</taxon>
        <taxon>Metazoa</taxon>
        <taxon>Ecdysozoa</taxon>
        <taxon>Nematoda</taxon>
        <taxon>Chromadorea</taxon>
        <taxon>Rhabditida</taxon>
        <taxon>Rhabditina</taxon>
        <taxon>Rhabditomorpha</taxon>
        <taxon>Strongyloidea</taxon>
        <taxon>Trichostrongylidae</taxon>
        <taxon>Teladorsagia</taxon>
    </lineage>
</organism>
<keyword evidence="14 15" id="KW-0012">Acyltransferase</keyword>
<comment type="subcellular location">
    <subcellularLocation>
        <location evidence="1">Endoplasmic reticulum membrane</location>
        <topology evidence="1">Multi-pass membrane protein</topology>
    </subcellularLocation>
</comment>
<dbReference type="GO" id="GO:0019432">
    <property type="term" value="P:triglyceride biosynthetic process"/>
    <property type="evidence" value="ECO:0007669"/>
    <property type="project" value="TreeGrafter"/>
</dbReference>
<dbReference type="Pfam" id="PF03982">
    <property type="entry name" value="DAGAT"/>
    <property type="match status" value="1"/>
</dbReference>
<evidence type="ECO:0000256" key="10">
    <source>
        <dbReference type="ARBA" id="ARBA00022824"/>
    </source>
</evidence>
<evidence type="ECO:0000313" key="16">
    <source>
        <dbReference type="Proteomes" id="UP000230423"/>
    </source>
</evidence>
<dbReference type="InterPro" id="IPR007130">
    <property type="entry name" value="DAGAT"/>
</dbReference>
<proteinExistence type="inferred from homology"/>
<dbReference type="EC" id="2.3.1.20" evidence="5"/>
<evidence type="ECO:0000256" key="13">
    <source>
        <dbReference type="ARBA" id="ARBA00023136"/>
    </source>
</evidence>
<evidence type="ECO:0000256" key="2">
    <source>
        <dbReference type="ARBA" id="ARBA00004771"/>
    </source>
</evidence>
<reference evidence="15 16" key="1">
    <citation type="submission" date="2015-09" db="EMBL/GenBank/DDBJ databases">
        <title>Draft genome of the parasitic nematode Teladorsagia circumcincta isolate WARC Sus (inbred).</title>
        <authorList>
            <person name="Mitreva M."/>
        </authorList>
    </citation>
    <scope>NUCLEOTIDE SEQUENCE [LARGE SCALE GENOMIC DNA]</scope>
    <source>
        <strain evidence="15 16">S</strain>
    </source>
</reference>
<dbReference type="GO" id="GO:0005789">
    <property type="term" value="C:endoplasmic reticulum membrane"/>
    <property type="evidence" value="ECO:0007669"/>
    <property type="project" value="UniProtKB-SubCell"/>
</dbReference>
<protein>
    <recommendedName>
        <fullName evidence="5">diacylglycerol O-acyltransferase</fullName>
        <ecNumber evidence="5">2.3.1.20</ecNumber>
    </recommendedName>
</protein>